<accession>A0A7K1J792</accession>
<feature type="transmembrane region" description="Helical" evidence="1">
    <location>
        <begin position="28"/>
        <end position="48"/>
    </location>
</feature>
<sequence>MRERSTERWLDIEGEEQPAGDKSAVKKACFVLVAMFTALVTLFVAAPANAVIGSSEVTVADTKVSFFKKTMMML</sequence>
<gene>
    <name evidence="2" type="ORF">GSD1FS_1920</name>
</gene>
<organism evidence="2 3">
    <name type="scientific">Bifidobacterium canis</name>
    <dbReference type="NCBI Taxonomy" id="2610880"/>
    <lineage>
        <taxon>Bacteria</taxon>
        <taxon>Bacillati</taxon>
        <taxon>Actinomycetota</taxon>
        <taxon>Actinomycetes</taxon>
        <taxon>Bifidobacteriales</taxon>
        <taxon>Bifidobacteriaceae</taxon>
        <taxon>Bifidobacterium</taxon>
    </lineage>
</organism>
<proteinExistence type="predicted"/>
<evidence type="ECO:0000313" key="2">
    <source>
        <dbReference type="EMBL" id="MUH60538.1"/>
    </source>
</evidence>
<evidence type="ECO:0000313" key="3">
    <source>
        <dbReference type="Proteomes" id="UP000487882"/>
    </source>
</evidence>
<comment type="caution">
    <text evidence="2">The sequence shown here is derived from an EMBL/GenBank/DDBJ whole genome shotgun (WGS) entry which is preliminary data.</text>
</comment>
<dbReference type="EMBL" id="WNLP01000014">
    <property type="protein sequence ID" value="MUH60538.1"/>
    <property type="molecule type" value="Genomic_DNA"/>
</dbReference>
<reference evidence="2 3" key="1">
    <citation type="submission" date="2019-09" db="EMBL/GenBank/DDBJ databases">
        <title>Bifidobacterium canis sp. nov., isolated from the digestive tract of German Shepherd dog puppy.</title>
        <authorList>
            <person name="Bunesova V."/>
        </authorList>
    </citation>
    <scope>NUCLEOTIDE SEQUENCE [LARGE SCALE GENOMIC DNA]</scope>
    <source>
        <strain evidence="2 3">GSD1FS</strain>
    </source>
</reference>
<dbReference type="RefSeq" id="WP_155589335.1">
    <property type="nucleotide sequence ID" value="NZ_WNLP01000014.1"/>
</dbReference>
<keyword evidence="3" id="KW-1185">Reference proteome</keyword>
<protein>
    <submittedName>
        <fullName evidence="2">Uncharacterized protein</fullName>
    </submittedName>
</protein>
<dbReference type="AlphaFoldDB" id="A0A7K1J792"/>
<dbReference type="Proteomes" id="UP000487882">
    <property type="component" value="Unassembled WGS sequence"/>
</dbReference>
<name>A0A7K1J792_9BIFI</name>
<keyword evidence="1" id="KW-0472">Membrane</keyword>
<evidence type="ECO:0000256" key="1">
    <source>
        <dbReference type="SAM" id="Phobius"/>
    </source>
</evidence>
<keyword evidence="1" id="KW-1133">Transmembrane helix</keyword>
<keyword evidence="1" id="KW-0812">Transmembrane</keyword>